<sequence>MLKFYYKNPTLPLEWGIRPIKEDCPDICMVDLQNCHRDFDVPVNIYVEEDEVEPLVAIDSQGNPIEKEQEEEIRHLLDGIDFEELDGDGNEIEGDRRKDCEGQGVGGAEFEGDRRKDWVELGADDNLPNNDWEFVAENDMTENVTENLTENVQVQQKESNNMTENVTENFTEIPVQQNDSNMTENLTENFTEIPVQNMPDKGKRKLYERFLNESSSEFDDSSDEDYVQSNEGSDSDAPSLVYQDIECESDDDIFLSKDPSKKELIMKLKRVLKDKKNRNIPETRETESGDHGWASEAENEDDLVSLEGSEGSDCEKHPVYKESSSMKNLKLVAGMKFENAAQFRVVLRDWCIRNGVDLEFLRNEAARVTAKCKVKGCEWRIHASPVLGGPTFQIKTIKGEHTCARTYDNRLANASYIAKRIEKAIRDHPTIPVQQLKNRILSKCNVDVSRFKVMRAKREALERIRGDDAKQYELLWDYCETVRSCNPGSKLLLRKVENSDPPVFDRMYFSLWALKKGFLEGCRPIIGLDGCFLKTVYGGQLLVAVGRDGNDNMFPIAMAVVQVENRDSWGWFVGELLDDIGGLGTSKWSFISDRQKGLVEALKDLVPDSEHRFCVRHMYENFKMKWKSVELKEYFWKAASTANKREFENFMKKIEELDPKIKPDVETASEWLKKISPEHWARSHFPVHSKCDILANEAVHAEIPQVAARKRRQPAASRSATQVAAGGRIPNPEAAQPPTESSATQQQIGYQGPRNASLLGKNPATSSIPTTRRYNKRPSISEVLDKMKERQKRRQQD</sequence>
<evidence type="ECO:0000259" key="3">
    <source>
        <dbReference type="Pfam" id="PF10551"/>
    </source>
</evidence>
<feature type="domain" description="MULE transposase" evidence="3">
    <location>
        <begin position="526"/>
        <end position="621"/>
    </location>
</feature>
<feature type="region of interest" description="Disordered" evidence="1">
    <location>
        <begin position="278"/>
        <end position="319"/>
    </location>
</feature>
<organism evidence="4">
    <name type="scientific">Sesamum radiatum</name>
    <name type="common">Black benniseed</name>
    <dbReference type="NCBI Taxonomy" id="300843"/>
    <lineage>
        <taxon>Eukaryota</taxon>
        <taxon>Viridiplantae</taxon>
        <taxon>Streptophyta</taxon>
        <taxon>Embryophyta</taxon>
        <taxon>Tracheophyta</taxon>
        <taxon>Spermatophyta</taxon>
        <taxon>Magnoliopsida</taxon>
        <taxon>eudicotyledons</taxon>
        <taxon>Gunneridae</taxon>
        <taxon>Pentapetalae</taxon>
        <taxon>asterids</taxon>
        <taxon>lamiids</taxon>
        <taxon>Lamiales</taxon>
        <taxon>Pedaliaceae</taxon>
        <taxon>Sesamum</taxon>
    </lineage>
</organism>
<proteinExistence type="predicted"/>
<dbReference type="AlphaFoldDB" id="A0AAW2QJ16"/>
<gene>
    <name evidence="4" type="ORF">Sradi_3651700</name>
</gene>
<dbReference type="EMBL" id="JACGWJ010000015">
    <property type="protein sequence ID" value="KAL0367616.1"/>
    <property type="molecule type" value="Genomic_DNA"/>
</dbReference>
<evidence type="ECO:0000313" key="4">
    <source>
        <dbReference type="EMBL" id="KAL0367616.1"/>
    </source>
</evidence>
<comment type="caution">
    <text evidence="4">The sequence shown here is derived from an EMBL/GenBank/DDBJ whole genome shotgun (WGS) entry which is preliminary data.</text>
</comment>
<dbReference type="Pfam" id="PF10551">
    <property type="entry name" value="MULE"/>
    <property type="match status" value="1"/>
</dbReference>
<dbReference type="PANTHER" id="PTHR31973">
    <property type="entry name" value="POLYPROTEIN, PUTATIVE-RELATED"/>
    <property type="match status" value="1"/>
</dbReference>
<feature type="compositionally biased region" description="Polar residues" evidence="1">
    <location>
        <begin position="738"/>
        <end position="749"/>
    </location>
</feature>
<accession>A0AAW2QJ16</accession>
<dbReference type="Pfam" id="PF03108">
    <property type="entry name" value="DBD_Tnp_Mut"/>
    <property type="match status" value="1"/>
</dbReference>
<feature type="compositionally biased region" description="Acidic residues" evidence="1">
    <location>
        <begin position="216"/>
        <end position="226"/>
    </location>
</feature>
<feature type="domain" description="Transposase MuDR plant" evidence="2">
    <location>
        <begin position="329"/>
        <end position="394"/>
    </location>
</feature>
<reference evidence="4" key="2">
    <citation type="journal article" date="2024" name="Plant">
        <title>Genomic evolution and insights into agronomic trait innovations of Sesamum species.</title>
        <authorList>
            <person name="Miao H."/>
            <person name="Wang L."/>
            <person name="Qu L."/>
            <person name="Liu H."/>
            <person name="Sun Y."/>
            <person name="Le M."/>
            <person name="Wang Q."/>
            <person name="Wei S."/>
            <person name="Zheng Y."/>
            <person name="Lin W."/>
            <person name="Duan Y."/>
            <person name="Cao H."/>
            <person name="Xiong S."/>
            <person name="Wang X."/>
            <person name="Wei L."/>
            <person name="Li C."/>
            <person name="Ma Q."/>
            <person name="Ju M."/>
            <person name="Zhao R."/>
            <person name="Li G."/>
            <person name="Mu C."/>
            <person name="Tian Q."/>
            <person name="Mei H."/>
            <person name="Zhang T."/>
            <person name="Gao T."/>
            <person name="Zhang H."/>
        </authorList>
    </citation>
    <scope>NUCLEOTIDE SEQUENCE</scope>
    <source>
        <strain evidence="4">G02</strain>
    </source>
</reference>
<evidence type="ECO:0000256" key="1">
    <source>
        <dbReference type="SAM" id="MobiDB-lite"/>
    </source>
</evidence>
<feature type="compositionally biased region" description="Basic and acidic residues" evidence="1">
    <location>
        <begin position="783"/>
        <end position="797"/>
    </location>
</feature>
<feature type="compositionally biased region" description="Polar residues" evidence="1">
    <location>
        <begin position="763"/>
        <end position="772"/>
    </location>
</feature>
<feature type="region of interest" description="Disordered" evidence="1">
    <location>
        <begin position="214"/>
        <end position="240"/>
    </location>
</feature>
<protein>
    <submittedName>
        <fullName evidence="4">Uncharacterized protein</fullName>
    </submittedName>
</protein>
<dbReference type="InterPro" id="IPR004332">
    <property type="entry name" value="Transposase_MuDR"/>
</dbReference>
<dbReference type="InterPro" id="IPR018289">
    <property type="entry name" value="MULE_transposase_dom"/>
</dbReference>
<reference evidence="4" key="1">
    <citation type="submission" date="2020-06" db="EMBL/GenBank/DDBJ databases">
        <authorList>
            <person name="Li T."/>
            <person name="Hu X."/>
            <person name="Zhang T."/>
            <person name="Song X."/>
            <person name="Zhang H."/>
            <person name="Dai N."/>
            <person name="Sheng W."/>
            <person name="Hou X."/>
            <person name="Wei L."/>
        </authorList>
    </citation>
    <scope>NUCLEOTIDE SEQUENCE</scope>
    <source>
        <strain evidence="4">G02</strain>
        <tissue evidence="4">Leaf</tissue>
    </source>
</reference>
<feature type="region of interest" description="Disordered" evidence="1">
    <location>
        <begin position="707"/>
        <end position="797"/>
    </location>
</feature>
<name>A0AAW2QJ16_SESRA</name>
<feature type="compositionally biased region" description="Basic and acidic residues" evidence="1">
    <location>
        <begin position="278"/>
        <end position="290"/>
    </location>
</feature>
<dbReference type="PANTHER" id="PTHR31973:SF187">
    <property type="entry name" value="MUTATOR TRANSPOSASE MUDRA PROTEIN"/>
    <property type="match status" value="1"/>
</dbReference>
<evidence type="ECO:0000259" key="2">
    <source>
        <dbReference type="Pfam" id="PF03108"/>
    </source>
</evidence>